<dbReference type="Pfam" id="PF14508">
    <property type="entry name" value="GH97_N"/>
    <property type="match status" value="1"/>
</dbReference>
<evidence type="ECO:0000256" key="3">
    <source>
        <dbReference type="ARBA" id="ARBA00022837"/>
    </source>
</evidence>
<dbReference type="OrthoDB" id="57532at2"/>
<dbReference type="PANTHER" id="PTHR35803">
    <property type="entry name" value="GLUCAN 1,4-ALPHA-GLUCOSIDASE SUSB-RELATED"/>
    <property type="match status" value="1"/>
</dbReference>
<dbReference type="Gene3D" id="3.20.20.70">
    <property type="entry name" value="Aldolase class I"/>
    <property type="match status" value="1"/>
</dbReference>
<dbReference type="Pfam" id="PF14509">
    <property type="entry name" value="GH97_C"/>
    <property type="match status" value="1"/>
</dbReference>
<evidence type="ECO:0000256" key="4">
    <source>
        <dbReference type="SAM" id="SignalP"/>
    </source>
</evidence>
<dbReference type="RefSeq" id="WP_048641571.1">
    <property type="nucleotide sequence ID" value="NZ_CP012040.1"/>
</dbReference>
<accession>A0A0H4PSD7</accession>
<proteinExistence type="predicted"/>
<keyword evidence="9" id="KW-1185">Reference proteome</keyword>
<evidence type="ECO:0000313" key="8">
    <source>
        <dbReference type="EMBL" id="AKP51212.1"/>
    </source>
</evidence>
<evidence type="ECO:0000259" key="7">
    <source>
        <dbReference type="Pfam" id="PF14509"/>
    </source>
</evidence>
<dbReference type="SUPFAM" id="SSF51445">
    <property type="entry name" value="(Trans)glycosidases"/>
    <property type="match status" value="1"/>
</dbReference>
<dbReference type="InterPro" id="IPR052720">
    <property type="entry name" value="Glycosyl_hydrolase_97"/>
</dbReference>
<protein>
    <submittedName>
        <fullName evidence="8">Glycoside hydrolase 97</fullName>
    </submittedName>
</protein>
<feature type="chain" id="PRO_5005208979" evidence="4">
    <location>
        <begin position="24"/>
        <end position="633"/>
    </location>
</feature>
<comment type="subunit">
    <text evidence="2">Monomer.</text>
</comment>
<dbReference type="InterPro" id="IPR017853">
    <property type="entry name" value="GH"/>
</dbReference>
<dbReference type="Proteomes" id="UP000036520">
    <property type="component" value="Chromosome"/>
</dbReference>
<dbReference type="InterPro" id="IPR013785">
    <property type="entry name" value="Aldolase_TIM"/>
</dbReference>
<dbReference type="PROSITE" id="PS51257">
    <property type="entry name" value="PROKAR_LIPOPROTEIN"/>
    <property type="match status" value="1"/>
</dbReference>
<feature type="domain" description="Glycosyl-hydrolase 97 N-terminal" evidence="6">
    <location>
        <begin position="28"/>
        <end position="267"/>
    </location>
</feature>
<dbReference type="STRING" id="320787.CA2015_1779"/>
<name>A0A0H4PSD7_9BACT</name>
<keyword evidence="4" id="KW-0732">Signal</keyword>
<dbReference type="Gene3D" id="2.70.98.10">
    <property type="match status" value="1"/>
</dbReference>
<keyword evidence="8" id="KW-0378">Hydrolase</keyword>
<dbReference type="InterPro" id="IPR019563">
    <property type="entry name" value="GH97_catalytic"/>
</dbReference>
<evidence type="ECO:0000259" key="6">
    <source>
        <dbReference type="Pfam" id="PF14508"/>
    </source>
</evidence>
<dbReference type="PANTHER" id="PTHR35803:SF3">
    <property type="entry name" value="ALPHA-GLUCOSIDASE"/>
    <property type="match status" value="1"/>
</dbReference>
<reference evidence="8 9" key="1">
    <citation type="submission" date="2015-07" db="EMBL/GenBank/DDBJ databases">
        <authorList>
            <person name="Kim K.M."/>
        </authorList>
    </citation>
    <scope>NUCLEOTIDE SEQUENCE [LARGE SCALE GENOMIC DNA]</scope>
    <source>
        <strain evidence="8 9">KCTC 12363</strain>
    </source>
</reference>
<comment type="cofactor">
    <cofactor evidence="1">
        <name>Ca(2+)</name>
        <dbReference type="ChEBI" id="CHEBI:29108"/>
    </cofactor>
</comment>
<evidence type="ECO:0000256" key="2">
    <source>
        <dbReference type="ARBA" id="ARBA00011245"/>
    </source>
</evidence>
<dbReference type="InterPro" id="IPR029483">
    <property type="entry name" value="GH97_C"/>
</dbReference>
<dbReference type="Pfam" id="PF10566">
    <property type="entry name" value="Glyco_hydro_97"/>
    <property type="match status" value="1"/>
</dbReference>
<organism evidence="8 9">
    <name type="scientific">Cyclobacterium amurskyense</name>
    <dbReference type="NCBI Taxonomy" id="320787"/>
    <lineage>
        <taxon>Bacteria</taxon>
        <taxon>Pseudomonadati</taxon>
        <taxon>Bacteroidota</taxon>
        <taxon>Cytophagia</taxon>
        <taxon>Cytophagales</taxon>
        <taxon>Cyclobacteriaceae</taxon>
        <taxon>Cyclobacterium</taxon>
    </lineage>
</organism>
<dbReference type="InterPro" id="IPR014718">
    <property type="entry name" value="GH-type_carb-bd"/>
</dbReference>
<sequence length="633" mass="71292">MKNIFRSLGIFVLALVFQSCTSANDVHVSSPNGKFRFELLTEDSQLYYRAFFDDKEIIGKSILGFELSDTSNTTQNLEIKEVKESKVATDWKPVYGERNLYPEQYHQSIVTFSSKDQKMPLFQLNIRAYNEGLAFQYAFENAGQLTIDAELTEFTLPANSEVWVSEQAQGAINKTKLAEISNKIVERPLLAELSDSLFVALGEAALVDFARMKFALADEKSTTLVASLDSKVVFDGPFTSPWRTIMAGNSTGELLENNYLLLNLNAPNAIKNSDWIKPGKVIREVTLTTDGGIACVDFAVKHNLQYIEFDAGWYGNEYDDASDATTITVDPNRSKGPLDLKQVIKYAESKGIGVILYVNRRALEKQLDEVLPLLKSWGVKGIKYGFVNVGPQEWTSWLHEAVRKAADHGLMIDIHDEYRPTGYSRTYPNLMTQEGIRGDEESPDNTMVLKTLFTRMLAGAGDHTNCYFAERVDSKMGSHASQLAKAVMIYSPWQFLYWYDRPENSPGAHKGAGNSTNFILEVPELTFFDQMPTVWDDTKVLSSYPGEYAVVARRSEDTWFVGALNGMQERDSEISFEFLDPNQEYTAIIFTDDEEVKTHSRVALETRTLTSKNVMNYNLGKHKGMAMVIKMAQ</sequence>
<dbReference type="GO" id="GO:0030246">
    <property type="term" value="F:carbohydrate binding"/>
    <property type="evidence" value="ECO:0007669"/>
    <property type="project" value="InterPro"/>
</dbReference>
<dbReference type="EMBL" id="CP012040">
    <property type="protein sequence ID" value="AKP51212.1"/>
    <property type="molecule type" value="Genomic_DNA"/>
</dbReference>
<gene>
    <name evidence="8" type="ORF">CA2015_1779</name>
</gene>
<dbReference type="AlphaFoldDB" id="A0A0H4PSD7"/>
<dbReference type="GO" id="GO:0016787">
    <property type="term" value="F:hydrolase activity"/>
    <property type="evidence" value="ECO:0007669"/>
    <property type="project" value="UniProtKB-KW"/>
</dbReference>
<evidence type="ECO:0000313" key="9">
    <source>
        <dbReference type="Proteomes" id="UP000036520"/>
    </source>
</evidence>
<dbReference type="InterPro" id="IPR029486">
    <property type="entry name" value="GH97_N"/>
</dbReference>
<evidence type="ECO:0000256" key="1">
    <source>
        <dbReference type="ARBA" id="ARBA00001913"/>
    </source>
</evidence>
<dbReference type="PATRIC" id="fig|320787.5.peg.1958"/>
<dbReference type="KEGG" id="camu:CA2015_1779"/>
<evidence type="ECO:0000259" key="5">
    <source>
        <dbReference type="Pfam" id="PF10566"/>
    </source>
</evidence>
<feature type="signal peptide" evidence="4">
    <location>
        <begin position="1"/>
        <end position="23"/>
    </location>
</feature>
<keyword evidence="3" id="KW-0106">Calcium</keyword>
<feature type="domain" description="Glycosyl-hydrolase 97 catalytic" evidence="5">
    <location>
        <begin position="288"/>
        <end position="436"/>
    </location>
</feature>
<feature type="domain" description="Glycosyl-hydrolase 97 C-terminal oligomerisation" evidence="7">
    <location>
        <begin position="534"/>
        <end position="630"/>
    </location>
</feature>